<evidence type="ECO:0000313" key="1">
    <source>
        <dbReference type="EMBL" id="TQL85460.1"/>
    </source>
</evidence>
<name>A0A543BKU8_9MICO</name>
<accession>A0A543BKU8</accession>
<dbReference type="EMBL" id="VFOX01000001">
    <property type="protein sequence ID" value="TQL85460.1"/>
    <property type="molecule type" value="Genomic_DNA"/>
</dbReference>
<organism evidence="1 2">
    <name type="scientific">Microbacterium saperdae</name>
    <dbReference type="NCBI Taxonomy" id="69368"/>
    <lineage>
        <taxon>Bacteria</taxon>
        <taxon>Bacillati</taxon>
        <taxon>Actinomycetota</taxon>
        <taxon>Actinomycetes</taxon>
        <taxon>Micrococcales</taxon>
        <taxon>Microbacteriaceae</taxon>
        <taxon>Microbacterium</taxon>
    </lineage>
</organism>
<sequence length="151" mass="16387">MSDEHPTIDHPELGTFARATTEMTDGTVLTHDWYVGSVSADGTELELMLEATTSEEARALLPRLARAVTELPSRRRQASDAVVTEFSQGDPEPSELDEAATDLALETIEVEADGTVILHLTDTCGTHFPEGYWPAVHFGADDGIFKVTVES</sequence>
<evidence type="ECO:0000313" key="2">
    <source>
        <dbReference type="Proteomes" id="UP000317209"/>
    </source>
</evidence>
<dbReference type="Proteomes" id="UP000317209">
    <property type="component" value="Unassembled WGS sequence"/>
</dbReference>
<evidence type="ECO:0008006" key="3">
    <source>
        <dbReference type="Google" id="ProtNLM"/>
    </source>
</evidence>
<comment type="caution">
    <text evidence="1">The sequence shown here is derived from an EMBL/GenBank/DDBJ whole genome shotgun (WGS) entry which is preliminary data.</text>
</comment>
<dbReference type="OrthoDB" id="8657320at2"/>
<proteinExistence type="predicted"/>
<reference evidence="1 2" key="1">
    <citation type="submission" date="2019-06" db="EMBL/GenBank/DDBJ databases">
        <title>Sequencing the genomes of 1000 actinobacteria strains.</title>
        <authorList>
            <person name="Klenk H.-P."/>
        </authorList>
    </citation>
    <scope>NUCLEOTIDE SEQUENCE [LARGE SCALE GENOMIC DNA]</scope>
    <source>
        <strain evidence="1 2">DSM 20169</strain>
    </source>
</reference>
<keyword evidence="2" id="KW-1185">Reference proteome</keyword>
<dbReference type="AlphaFoldDB" id="A0A543BKU8"/>
<gene>
    <name evidence="1" type="ORF">FB560_1073</name>
</gene>
<dbReference type="RefSeq" id="WP_141871403.1">
    <property type="nucleotide sequence ID" value="NZ_VFOX01000001.1"/>
</dbReference>
<protein>
    <recommendedName>
        <fullName evidence="3">DUF2262 domain-containing protein</fullName>
    </recommendedName>
</protein>